<evidence type="ECO:0000313" key="1">
    <source>
        <dbReference type="EMBL" id="MET3658084.1"/>
    </source>
</evidence>
<proteinExistence type="predicted"/>
<reference evidence="1 2" key="1">
    <citation type="submission" date="2024-06" db="EMBL/GenBank/DDBJ databases">
        <title>Sorghum-associated microbial communities from plants grown in Nebraska, USA.</title>
        <authorList>
            <person name="Schachtman D."/>
        </authorList>
    </citation>
    <scope>NUCLEOTIDE SEQUENCE [LARGE SCALE GENOMIC DNA]</scope>
    <source>
        <strain evidence="1 2">1288</strain>
    </source>
</reference>
<keyword evidence="2" id="KW-1185">Reference proteome</keyword>
<dbReference type="EMBL" id="JBEPME010000004">
    <property type="protein sequence ID" value="MET3658084.1"/>
    <property type="molecule type" value="Genomic_DNA"/>
</dbReference>
<accession>A0ABV2KD95</accession>
<dbReference type="Proteomes" id="UP001549104">
    <property type="component" value="Unassembled WGS sequence"/>
</dbReference>
<protein>
    <submittedName>
        <fullName evidence="1">Uncharacterized protein</fullName>
    </submittedName>
</protein>
<organism evidence="1 2">
    <name type="scientific">Sporosarcina psychrophila</name>
    <name type="common">Bacillus psychrophilus</name>
    <dbReference type="NCBI Taxonomy" id="1476"/>
    <lineage>
        <taxon>Bacteria</taxon>
        <taxon>Bacillati</taxon>
        <taxon>Bacillota</taxon>
        <taxon>Bacilli</taxon>
        <taxon>Bacillales</taxon>
        <taxon>Caryophanaceae</taxon>
        <taxon>Sporosarcina</taxon>
    </lineage>
</organism>
<name>A0ABV2KD95_SPOPS</name>
<gene>
    <name evidence="1" type="ORF">ABIC55_003181</name>
</gene>
<dbReference type="RefSeq" id="WP_354313762.1">
    <property type="nucleotide sequence ID" value="NZ_JBEPME010000004.1"/>
</dbReference>
<sequence>MFQDGFPNHLRDDVAAVVGMIPHKNNENVTSGVSQDTIQYFQDNTMIRFPYRIYYIDSLDEVIDNLSLRQKMILHCIYSRSCDGFVRQKHMFSLLQMDYEDWAIPYIVKICDEYVVEILEMTYDTLKEQDTERIKRFCLENIVPSSKSYNRMISYWNEYYRYRNNDFKKYIGRKLFRDCFGYSKSMECRRKEVRETYHLK</sequence>
<evidence type="ECO:0000313" key="2">
    <source>
        <dbReference type="Proteomes" id="UP001549104"/>
    </source>
</evidence>
<comment type="caution">
    <text evidence="1">The sequence shown here is derived from an EMBL/GenBank/DDBJ whole genome shotgun (WGS) entry which is preliminary data.</text>
</comment>